<dbReference type="PANTHER" id="PTHR37751:SF1">
    <property type="entry name" value="LOW PROTEIN: M-PHASE INDUCER PHOSPHATASE-LIKE PROTEIN"/>
    <property type="match status" value="1"/>
</dbReference>
<keyword evidence="5" id="KW-1185">Reference proteome</keyword>
<protein>
    <recommendedName>
        <fullName evidence="6">DUF3741 domain-containing protein</fullName>
    </recommendedName>
</protein>
<dbReference type="PANTHER" id="PTHR37751">
    <property type="entry name" value="LOW PROTEIN: M-PHASE INDUCER PHOSPHATASE-LIKE PROTEIN"/>
    <property type="match status" value="1"/>
</dbReference>
<feature type="compositionally biased region" description="Low complexity" evidence="1">
    <location>
        <begin position="390"/>
        <end position="401"/>
    </location>
</feature>
<proteinExistence type="predicted"/>
<feature type="domain" description="DUF4378" evidence="2">
    <location>
        <begin position="419"/>
        <end position="551"/>
    </location>
</feature>
<dbReference type="EMBL" id="JAUHHV010000001">
    <property type="protein sequence ID" value="KAK1441490.1"/>
    <property type="molecule type" value="Genomic_DNA"/>
</dbReference>
<feature type="domain" description="DUF3741" evidence="3">
    <location>
        <begin position="130"/>
        <end position="154"/>
    </location>
</feature>
<evidence type="ECO:0000313" key="5">
    <source>
        <dbReference type="Proteomes" id="UP001229421"/>
    </source>
</evidence>
<dbReference type="InterPro" id="IPR032795">
    <property type="entry name" value="DUF3741-assoc"/>
</dbReference>
<evidence type="ECO:0000259" key="3">
    <source>
        <dbReference type="Pfam" id="PF14383"/>
    </source>
</evidence>
<evidence type="ECO:0000256" key="1">
    <source>
        <dbReference type="SAM" id="MobiDB-lite"/>
    </source>
</evidence>
<sequence length="561" mass="63331">MGRDWLHKATRGEDGSGHKGVARKYSNTSSPGCMSAIYNLFDIQNHQFRLGHSTFLSETAFNDFQHSNHFLQGIEAPRNSLEWPEPATNRVSSSSLDSEARKNLNIPVDRIQIETKPSRFIGDLSSECINSPGTKTPNLIARLMGLDMLPEHSSPRPSSSSHYERSRSLPATPRLSTDNNEYHHRLSLQIDKENCDHRCSSQHVKQISNRGKERIGRRLGIDITNTMSPARSKHQRRDSDLDVVKPKRGESKRLSSSTKALKLLDVKSNLNKPFSNAHTTSIKKVKIKSEIPKFLQTTPMKQVKDEKVKKIASEKHDLGLKKMNQQHKMVVSKNKSTALANNKMFGTLNKDMASSSSIKKTLPQKQQVSLPIDLKSLYNSNDTYNLKPSTTITTTNTNTNNDDNDDDDNNNYSFSNLSNYISTILYYCGIHSTTPISCGQWHSFSHPIHPSIFHKLEKLPQPATAMTRRMIFDLVDELLVEILKPYMTPKLPYSCVMCGSDLIRELCARIRSCSASEGKVFERLLTTTFEAEVEDIVMEIEGEILVNMVHEIAIVVTCMLR</sequence>
<feature type="compositionally biased region" description="Basic and acidic residues" evidence="1">
    <location>
        <begin position="1"/>
        <end position="17"/>
    </location>
</feature>
<reference evidence="4" key="1">
    <citation type="journal article" date="2023" name="bioRxiv">
        <title>Improved chromosome-level genome assembly for marigold (Tagetes erecta).</title>
        <authorList>
            <person name="Jiang F."/>
            <person name="Yuan L."/>
            <person name="Wang S."/>
            <person name="Wang H."/>
            <person name="Xu D."/>
            <person name="Wang A."/>
            <person name="Fan W."/>
        </authorList>
    </citation>
    <scope>NUCLEOTIDE SEQUENCE</scope>
    <source>
        <strain evidence="4">WSJ</strain>
        <tissue evidence="4">Leaf</tissue>
    </source>
</reference>
<gene>
    <name evidence="4" type="ORF">QVD17_07420</name>
</gene>
<evidence type="ECO:0008006" key="6">
    <source>
        <dbReference type="Google" id="ProtNLM"/>
    </source>
</evidence>
<dbReference type="Proteomes" id="UP001229421">
    <property type="component" value="Unassembled WGS sequence"/>
</dbReference>
<feature type="region of interest" description="Disordered" evidence="1">
    <location>
        <begin position="388"/>
        <end position="407"/>
    </location>
</feature>
<accession>A0AAD8LQ71</accession>
<dbReference type="Pfam" id="PF14309">
    <property type="entry name" value="DUF4378"/>
    <property type="match status" value="1"/>
</dbReference>
<evidence type="ECO:0000259" key="2">
    <source>
        <dbReference type="Pfam" id="PF14309"/>
    </source>
</evidence>
<comment type="caution">
    <text evidence="4">The sequence shown here is derived from an EMBL/GenBank/DDBJ whole genome shotgun (WGS) entry which is preliminary data.</text>
</comment>
<dbReference type="AlphaFoldDB" id="A0AAD8LQ71"/>
<evidence type="ECO:0000313" key="4">
    <source>
        <dbReference type="EMBL" id="KAK1441490.1"/>
    </source>
</evidence>
<dbReference type="Pfam" id="PF14383">
    <property type="entry name" value="VARLMGL"/>
    <property type="match status" value="1"/>
</dbReference>
<dbReference type="InterPro" id="IPR025486">
    <property type="entry name" value="DUF4378"/>
</dbReference>
<feature type="region of interest" description="Disordered" evidence="1">
    <location>
        <begin position="149"/>
        <end position="180"/>
    </location>
</feature>
<name>A0AAD8LQ71_TARER</name>
<feature type="region of interest" description="Disordered" evidence="1">
    <location>
        <begin position="1"/>
        <end position="26"/>
    </location>
</feature>
<organism evidence="4 5">
    <name type="scientific">Tagetes erecta</name>
    <name type="common">African marigold</name>
    <dbReference type="NCBI Taxonomy" id="13708"/>
    <lineage>
        <taxon>Eukaryota</taxon>
        <taxon>Viridiplantae</taxon>
        <taxon>Streptophyta</taxon>
        <taxon>Embryophyta</taxon>
        <taxon>Tracheophyta</taxon>
        <taxon>Spermatophyta</taxon>
        <taxon>Magnoliopsida</taxon>
        <taxon>eudicotyledons</taxon>
        <taxon>Gunneridae</taxon>
        <taxon>Pentapetalae</taxon>
        <taxon>asterids</taxon>
        <taxon>campanulids</taxon>
        <taxon>Asterales</taxon>
        <taxon>Asteraceae</taxon>
        <taxon>Asteroideae</taxon>
        <taxon>Heliantheae alliance</taxon>
        <taxon>Tageteae</taxon>
        <taxon>Tagetes</taxon>
    </lineage>
</organism>